<name>A0A4C1TXR0_EUMVA</name>
<keyword evidence="4" id="KW-1185">Reference proteome</keyword>
<proteinExistence type="predicted"/>
<evidence type="ECO:0000256" key="2">
    <source>
        <dbReference type="SAM" id="SignalP"/>
    </source>
</evidence>
<dbReference type="AlphaFoldDB" id="A0A4C1TXR0"/>
<dbReference type="OrthoDB" id="7353814at2759"/>
<evidence type="ECO:0000313" key="4">
    <source>
        <dbReference type="Proteomes" id="UP000299102"/>
    </source>
</evidence>
<protein>
    <recommendedName>
        <fullName evidence="5">Secreted protein</fullName>
    </recommendedName>
</protein>
<feature type="region of interest" description="Disordered" evidence="1">
    <location>
        <begin position="74"/>
        <end position="101"/>
    </location>
</feature>
<feature type="chain" id="PRO_5020024514" description="Secreted protein" evidence="2">
    <location>
        <begin position="26"/>
        <end position="118"/>
    </location>
</feature>
<accession>A0A4C1TXR0</accession>
<evidence type="ECO:0000313" key="3">
    <source>
        <dbReference type="EMBL" id="GBP18780.1"/>
    </source>
</evidence>
<keyword evidence="2" id="KW-0732">Signal</keyword>
<evidence type="ECO:0000256" key="1">
    <source>
        <dbReference type="SAM" id="MobiDB-lite"/>
    </source>
</evidence>
<comment type="caution">
    <text evidence="3">The sequence shown here is derived from an EMBL/GenBank/DDBJ whole genome shotgun (WGS) entry which is preliminary data.</text>
</comment>
<reference evidence="3 4" key="1">
    <citation type="journal article" date="2019" name="Commun. Biol.">
        <title>The bagworm genome reveals a unique fibroin gene that provides high tensile strength.</title>
        <authorList>
            <person name="Kono N."/>
            <person name="Nakamura H."/>
            <person name="Ohtoshi R."/>
            <person name="Tomita M."/>
            <person name="Numata K."/>
            <person name="Arakawa K."/>
        </authorList>
    </citation>
    <scope>NUCLEOTIDE SEQUENCE [LARGE SCALE GENOMIC DNA]</scope>
</reference>
<gene>
    <name evidence="3" type="ORF">EVAR_93208_1</name>
</gene>
<evidence type="ECO:0008006" key="5">
    <source>
        <dbReference type="Google" id="ProtNLM"/>
    </source>
</evidence>
<organism evidence="3 4">
    <name type="scientific">Eumeta variegata</name>
    <name type="common">Bagworm moth</name>
    <name type="synonym">Eumeta japonica</name>
    <dbReference type="NCBI Taxonomy" id="151549"/>
    <lineage>
        <taxon>Eukaryota</taxon>
        <taxon>Metazoa</taxon>
        <taxon>Ecdysozoa</taxon>
        <taxon>Arthropoda</taxon>
        <taxon>Hexapoda</taxon>
        <taxon>Insecta</taxon>
        <taxon>Pterygota</taxon>
        <taxon>Neoptera</taxon>
        <taxon>Endopterygota</taxon>
        <taxon>Lepidoptera</taxon>
        <taxon>Glossata</taxon>
        <taxon>Ditrysia</taxon>
        <taxon>Tineoidea</taxon>
        <taxon>Psychidae</taxon>
        <taxon>Oiketicinae</taxon>
        <taxon>Eumeta</taxon>
    </lineage>
</organism>
<feature type="signal peptide" evidence="2">
    <location>
        <begin position="1"/>
        <end position="25"/>
    </location>
</feature>
<dbReference type="EMBL" id="BGZK01000101">
    <property type="protein sequence ID" value="GBP18780.1"/>
    <property type="molecule type" value="Genomic_DNA"/>
</dbReference>
<sequence>MSLGLLACGCAWLAWRAVRMRACAGRVMMSPPVLLRYSDDSIDGSERTTVSYKHPLSGEYCVRKDMDRGYHEVVNPRRSATPPSPDSGLSDQYEPLNLRPHSPVFPPLPHYLVRHIRL</sequence>
<dbReference type="Proteomes" id="UP000299102">
    <property type="component" value="Unassembled WGS sequence"/>
</dbReference>